<name>M2RDB2_CERS8</name>
<protein>
    <recommendedName>
        <fullName evidence="1">Endonuclease/exonuclease/phosphatase domain-containing protein</fullName>
    </recommendedName>
</protein>
<dbReference type="GO" id="GO:0000175">
    <property type="term" value="F:3'-5'-RNA exonuclease activity"/>
    <property type="evidence" value="ECO:0007669"/>
    <property type="project" value="TreeGrafter"/>
</dbReference>
<evidence type="ECO:0000313" key="2">
    <source>
        <dbReference type="EMBL" id="EMD36811.1"/>
    </source>
</evidence>
<dbReference type="Proteomes" id="UP000016930">
    <property type="component" value="Unassembled WGS sequence"/>
</dbReference>
<sequence>MLPVIRLATYNLRFDSRPDNKSVQQSIAELPHPLQEPLYHAQSGEQPWSIRRLRIAQQILNYDIHIIGLQEALTRQVLDIAELLGSDWAWIGVGRKDGKTSGEFNPVFYKTSELELIHHDSFWLSETPFEPSKYPGAGHERVCTMGHFSLKSLHGASNFTLLNTHLDHRSDAQRRFSASLLLARAKYEAHTTGGAVFIVGDFNSPSTGRDSGAYRTVVGELAPMQVSSQLTAKYAVPDDVYADFVMRDVREATPQERISGNFATFTGFKKPGNTAGYARIDFVFGGSNGGWNAISYDAPSVLSDDGILASDHRPVIVQLSLI</sequence>
<dbReference type="HOGENOM" id="CLU_030508_0_1_1"/>
<proteinExistence type="predicted"/>
<keyword evidence="3" id="KW-1185">Reference proteome</keyword>
<dbReference type="PANTHER" id="PTHR12121">
    <property type="entry name" value="CARBON CATABOLITE REPRESSOR PROTEIN 4"/>
    <property type="match status" value="1"/>
</dbReference>
<reference evidence="2 3" key="1">
    <citation type="journal article" date="2012" name="Proc. Natl. Acad. Sci. U.S.A.">
        <title>Comparative genomics of Ceriporiopsis subvermispora and Phanerochaete chrysosporium provide insight into selective ligninolysis.</title>
        <authorList>
            <person name="Fernandez-Fueyo E."/>
            <person name="Ruiz-Duenas F.J."/>
            <person name="Ferreira P."/>
            <person name="Floudas D."/>
            <person name="Hibbett D.S."/>
            <person name="Canessa P."/>
            <person name="Larrondo L.F."/>
            <person name="James T.Y."/>
            <person name="Seelenfreund D."/>
            <person name="Lobos S."/>
            <person name="Polanco R."/>
            <person name="Tello M."/>
            <person name="Honda Y."/>
            <person name="Watanabe T."/>
            <person name="Watanabe T."/>
            <person name="Ryu J.S."/>
            <person name="Kubicek C.P."/>
            <person name="Schmoll M."/>
            <person name="Gaskell J."/>
            <person name="Hammel K.E."/>
            <person name="St John F.J."/>
            <person name="Vanden Wymelenberg A."/>
            <person name="Sabat G."/>
            <person name="Splinter BonDurant S."/>
            <person name="Syed K."/>
            <person name="Yadav J.S."/>
            <person name="Doddapaneni H."/>
            <person name="Subramanian V."/>
            <person name="Lavin J.L."/>
            <person name="Oguiza J.A."/>
            <person name="Perez G."/>
            <person name="Pisabarro A.G."/>
            <person name="Ramirez L."/>
            <person name="Santoyo F."/>
            <person name="Master E."/>
            <person name="Coutinho P.M."/>
            <person name="Henrissat B."/>
            <person name="Lombard V."/>
            <person name="Magnuson J.K."/>
            <person name="Kuees U."/>
            <person name="Hori C."/>
            <person name="Igarashi K."/>
            <person name="Samejima M."/>
            <person name="Held B.W."/>
            <person name="Barry K.W."/>
            <person name="LaButti K.M."/>
            <person name="Lapidus A."/>
            <person name="Lindquist E.A."/>
            <person name="Lucas S.M."/>
            <person name="Riley R."/>
            <person name="Salamov A.A."/>
            <person name="Hoffmeister D."/>
            <person name="Schwenk D."/>
            <person name="Hadar Y."/>
            <person name="Yarden O."/>
            <person name="de Vries R.P."/>
            <person name="Wiebenga A."/>
            <person name="Stenlid J."/>
            <person name="Eastwood D."/>
            <person name="Grigoriev I.V."/>
            <person name="Berka R.M."/>
            <person name="Blanchette R.A."/>
            <person name="Kersten P."/>
            <person name="Martinez A.T."/>
            <person name="Vicuna R."/>
            <person name="Cullen D."/>
        </authorList>
    </citation>
    <scope>NUCLEOTIDE SEQUENCE [LARGE SCALE GENOMIC DNA]</scope>
    <source>
        <strain evidence="2 3">B</strain>
    </source>
</reference>
<feature type="domain" description="Endonuclease/exonuclease/phosphatase" evidence="1">
    <location>
        <begin position="8"/>
        <end position="312"/>
    </location>
</feature>
<organism evidence="2 3">
    <name type="scientific">Ceriporiopsis subvermispora (strain B)</name>
    <name type="common">White-rot fungus</name>
    <name type="synonym">Gelatoporia subvermispora</name>
    <dbReference type="NCBI Taxonomy" id="914234"/>
    <lineage>
        <taxon>Eukaryota</taxon>
        <taxon>Fungi</taxon>
        <taxon>Dikarya</taxon>
        <taxon>Basidiomycota</taxon>
        <taxon>Agaricomycotina</taxon>
        <taxon>Agaricomycetes</taxon>
        <taxon>Polyporales</taxon>
        <taxon>Gelatoporiaceae</taxon>
        <taxon>Gelatoporia</taxon>
    </lineage>
</organism>
<dbReference type="InterPro" id="IPR036691">
    <property type="entry name" value="Endo/exonu/phosph_ase_sf"/>
</dbReference>
<dbReference type="InterPro" id="IPR005135">
    <property type="entry name" value="Endo/exonuclease/phosphatase"/>
</dbReference>
<dbReference type="Pfam" id="PF03372">
    <property type="entry name" value="Exo_endo_phos"/>
    <property type="match status" value="1"/>
</dbReference>
<dbReference type="Gene3D" id="3.60.10.10">
    <property type="entry name" value="Endonuclease/exonuclease/phosphatase"/>
    <property type="match status" value="1"/>
</dbReference>
<gene>
    <name evidence="2" type="ORF">CERSUDRAFT_95086</name>
</gene>
<evidence type="ECO:0000259" key="1">
    <source>
        <dbReference type="Pfam" id="PF03372"/>
    </source>
</evidence>
<evidence type="ECO:0000313" key="3">
    <source>
        <dbReference type="Proteomes" id="UP000016930"/>
    </source>
</evidence>
<dbReference type="InterPro" id="IPR050410">
    <property type="entry name" value="CCR4/nocturin_mRNA_transcr"/>
</dbReference>
<dbReference type="SUPFAM" id="SSF56219">
    <property type="entry name" value="DNase I-like"/>
    <property type="match status" value="1"/>
</dbReference>
<accession>M2RDB2</accession>
<dbReference type="AlphaFoldDB" id="M2RDB2"/>
<dbReference type="EMBL" id="KB445797">
    <property type="protein sequence ID" value="EMD36811.1"/>
    <property type="molecule type" value="Genomic_DNA"/>
</dbReference>
<dbReference type="CDD" id="cd09083">
    <property type="entry name" value="EEP-1"/>
    <property type="match status" value="1"/>
</dbReference>
<dbReference type="PANTHER" id="PTHR12121:SF36">
    <property type="entry name" value="ENDONUCLEASE_EXONUCLEASE_PHOSPHATASE DOMAIN-CONTAINING PROTEIN"/>
    <property type="match status" value="1"/>
</dbReference>
<dbReference type="OrthoDB" id="276515at2759"/>